<evidence type="ECO:0000256" key="2">
    <source>
        <dbReference type="ARBA" id="ARBA00011738"/>
    </source>
</evidence>
<dbReference type="HAMAP" id="MF_00127">
    <property type="entry name" value="His_tRNA_synth"/>
    <property type="match status" value="1"/>
</dbReference>
<dbReference type="PROSITE" id="PS50862">
    <property type="entry name" value="AA_TRNA_LIGASE_II"/>
    <property type="match status" value="1"/>
</dbReference>
<keyword evidence="9 11" id="KW-0436">Ligase</keyword>
<evidence type="ECO:0000256" key="5">
    <source>
        <dbReference type="ARBA" id="ARBA00022840"/>
    </source>
</evidence>
<dbReference type="EMBL" id="BAAAMN010000026">
    <property type="protein sequence ID" value="GAA2035445.1"/>
    <property type="molecule type" value="Genomic_DNA"/>
</dbReference>
<keyword evidence="3 9" id="KW-0963">Cytoplasm</keyword>
<sequence>MLIALPTILLSGEYAHMSRKTSLSGFHEWLPQERLVELHVLNTLAEVFELHGFSSIETRAVEPLGTLLRKGEIDKEVYTVSRIHETNAPDPEDTSRLALHFDLTVPFARYVIENAGHLTFPFRRYQIQKVWRGERPQEGRAREFTQADIDVVGDGALDFRHDIDVALVMAEALSTLPIGQFIIRINNRKLAEGFYQGIGLTDTAGVLRNIDKLEKIGVEKVSEALQEELGASPEQAKLALALAQIRAEDSSFVDDVRALGVENELLEEGLTELAEVIDQLYKRAPGTAVADLSIARGLDYYTGTVYETNLVGHEQLGSICSGGRYDALATKGKRTFPGVGLSIGVTRLISRMFSQDMVQASRNVPTTVYVALTDDDDWSSAQDIAQSLRARGISTEVATKAEKFGKQIRHADRRGIPYVWFTNYDEAGDASHEIKDIRSGEQVSVDLDTWMPPTDDLRPVITKVEDTAN</sequence>
<dbReference type="Gene3D" id="3.30.930.10">
    <property type="entry name" value="Bira Bifunctional Protein, Domain 2"/>
    <property type="match status" value="1"/>
</dbReference>
<dbReference type="NCBIfam" id="TIGR00442">
    <property type="entry name" value="hisS"/>
    <property type="match status" value="1"/>
</dbReference>
<dbReference type="Pfam" id="PF03129">
    <property type="entry name" value="HGTP_anticodon"/>
    <property type="match status" value="1"/>
</dbReference>
<feature type="domain" description="Aminoacyl-transfer RNA synthetases class-II family profile" evidence="10">
    <location>
        <begin position="40"/>
        <end position="365"/>
    </location>
</feature>
<comment type="similarity">
    <text evidence="1 9">Belongs to the class-II aminoacyl-tRNA synthetase family.</text>
</comment>
<protein>
    <recommendedName>
        <fullName evidence="9">Histidine--tRNA ligase</fullName>
        <ecNumber evidence="9">6.1.1.21</ecNumber>
    </recommendedName>
    <alternativeName>
        <fullName evidence="9">Histidyl-tRNA synthetase</fullName>
        <shortName evidence="9">HisRS</shortName>
    </alternativeName>
</protein>
<dbReference type="InterPro" id="IPR006195">
    <property type="entry name" value="aa-tRNA-synth_II"/>
</dbReference>
<keyword evidence="5 9" id="KW-0067">ATP-binding</keyword>
<dbReference type="EC" id="6.1.1.21" evidence="9"/>
<dbReference type="InterPro" id="IPR041715">
    <property type="entry name" value="HisRS-like_core"/>
</dbReference>
<evidence type="ECO:0000256" key="4">
    <source>
        <dbReference type="ARBA" id="ARBA00022741"/>
    </source>
</evidence>
<gene>
    <name evidence="9 11" type="primary">hisS</name>
    <name evidence="11" type="ORF">GCM10009720_14950</name>
</gene>
<dbReference type="InterPro" id="IPR036621">
    <property type="entry name" value="Anticodon-bd_dom_sf"/>
</dbReference>
<evidence type="ECO:0000259" key="10">
    <source>
        <dbReference type="PROSITE" id="PS50862"/>
    </source>
</evidence>
<dbReference type="PANTHER" id="PTHR11476">
    <property type="entry name" value="HISTIDYL-TRNA SYNTHETASE"/>
    <property type="match status" value="1"/>
</dbReference>
<evidence type="ECO:0000256" key="1">
    <source>
        <dbReference type="ARBA" id="ARBA00008226"/>
    </source>
</evidence>
<dbReference type="GO" id="GO:0016874">
    <property type="term" value="F:ligase activity"/>
    <property type="evidence" value="ECO:0007669"/>
    <property type="project" value="UniProtKB-KW"/>
</dbReference>
<dbReference type="InterPro" id="IPR004516">
    <property type="entry name" value="HisRS/HisZ"/>
</dbReference>
<comment type="subunit">
    <text evidence="2 9">Homodimer.</text>
</comment>
<comment type="subcellular location">
    <subcellularLocation>
        <location evidence="9">Cytoplasm</location>
    </subcellularLocation>
</comment>
<evidence type="ECO:0000256" key="8">
    <source>
        <dbReference type="ARBA" id="ARBA00047639"/>
    </source>
</evidence>
<dbReference type="SUPFAM" id="SSF55681">
    <property type="entry name" value="Class II aaRS and biotin synthetases"/>
    <property type="match status" value="1"/>
</dbReference>
<evidence type="ECO:0000256" key="3">
    <source>
        <dbReference type="ARBA" id="ARBA00022490"/>
    </source>
</evidence>
<dbReference type="Proteomes" id="UP001501461">
    <property type="component" value="Unassembled WGS sequence"/>
</dbReference>
<dbReference type="Pfam" id="PF13393">
    <property type="entry name" value="tRNA-synt_His"/>
    <property type="match status" value="1"/>
</dbReference>
<keyword evidence="6 9" id="KW-0648">Protein biosynthesis</keyword>
<name>A0ABN2UG93_9MICC</name>
<keyword evidence="12" id="KW-1185">Reference proteome</keyword>
<dbReference type="Gene3D" id="3.40.50.800">
    <property type="entry name" value="Anticodon-binding domain"/>
    <property type="match status" value="1"/>
</dbReference>
<dbReference type="SUPFAM" id="SSF52954">
    <property type="entry name" value="Class II aaRS ABD-related"/>
    <property type="match status" value="1"/>
</dbReference>
<evidence type="ECO:0000313" key="11">
    <source>
        <dbReference type="EMBL" id="GAA2035445.1"/>
    </source>
</evidence>
<evidence type="ECO:0000256" key="9">
    <source>
        <dbReference type="HAMAP-Rule" id="MF_00127"/>
    </source>
</evidence>
<dbReference type="CDD" id="cd00773">
    <property type="entry name" value="HisRS-like_core"/>
    <property type="match status" value="1"/>
</dbReference>
<dbReference type="InterPro" id="IPR004154">
    <property type="entry name" value="Anticodon-bd"/>
</dbReference>
<evidence type="ECO:0000256" key="7">
    <source>
        <dbReference type="ARBA" id="ARBA00023146"/>
    </source>
</evidence>
<keyword evidence="4 9" id="KW-0547">Nucleotide-binding</keyword>
<organism evidence="11 12">
    <name type="scientific">Yaniella flava</name>
    <dbReference type="NCBI Taxonomy" id="287930"/>
    <lineage>
        <taxon>Bacteria</taxon>
        <taxon>Bacillati</taxon>
        <taxon>Actinomycetota</taxon>
        <taxon>Actinomycetes</taxon>
        <taxon>Micrococcales</taxon>
        <taxon>Micrococcaceae</taxon>
        <taxon>Yaniella</taxon>
    </lineage>
</organism>
<proteinExistence type="inferred from homology"/>
<accession>A0ABN2UG93</accession>
<dbReference type="InterPro" id="IPR045864">
    <property type="entry name" value="aa-tRNA-synth_II/BPL/LPL"/>
</dbReference>
<comment type="catalytic activity">
    <reaction evidence="8 9">
        <text>tRNA(His) + L-histidine + ATP = L-histidyl-tRNA(His) + AMP + diphosphate + H(+)</text>
        <dbReference type="Rhea" id="RHEA:17313"/>
        <dbReference type="Rhea" id="RHEA-COMP:9665"/>
        <dbReference type="Rhea" id="RHEA-COMP:9689"/>
        <dbReference type="ChEBI" id="CHEBI:15378"/>
        <dbReference type="ChEBI" id="CHEBI:30616"/>
        <dbReference type="ChEBI" id="CHEBI:33019"/>
        <dbReference type="ChEBI" id="CHEBI:57595"/>
        <dbReference type="ChEBI" id="CHEBI:78442"/>
        <dbReference type="ChEBI" id="CHEBI:78527"/>
        <dbReference type="ChEBI" id="CHEBI:456215"/>
        <dbReference type="EC" id="6.1.1.21"/>
    </reaction>
</comment>
<dbReference type="PIRSF" id="PIRSF001549">
    <property type="entry name" value="His-tRNA_synth"/>
    <property type="match status" value="1"/>
</dbReference>
<keyword evidence="7 9" id="KW-0030">Aminoacyl-tRNA synthetase</keyword>
<dbReference type="InterPro" id="IPR015807">
    <property type="entry name" value="His-tRNA-ligase"/>
</dbReference>
<evidence type="ECO:0000313" key="12">
    <source>
        <dbReference type="Proteomes" id="UP001501461"/>
    </source>
</evidence>
<dbReference type="PANTHER" id="PTHR11476:SF7">
    <property type="entry name" value="HISTIDINE--TRNA LIGASE"/>
    <property type="match status" value="1"/>
</dbReference>
<comment type="caution">
    <text evidence="11">The sequence shown here is derived from an EMBL/GenBank/DDBJ whole genome shotgun (WGS) entry which is preliminary data.</text>
</comment>
<evidence type="ECO:0000256" key="6">
    <source>
        <dbReference type="ARBA" id="ARBA00022917"/>
    </source>
</evidence>
<reference evidence="12" key="1">
    <citation type="journal article" date="2019" name="Int. J. Syst. Evol. Microbiol.">
        <title>The Global Catalogue of Microorganisms (GCM) 10K type strain sequencing project: providing services to taxonomists for standard genome sequencing and annotation.</title>
        <authorList>
            <consortium name="The Broad Institute Genomics Platform"/>
            <consortium name="The Broad Institute Genome Sequencing Center for Infectious Disease"/>
            <person name="Wu L."/>
            <person name="Ma J."/>
        </authorList>
    </citation>
    <scope>NUCLEOTIDE SEQUENCE [LARGE SCALE GENOMIC DNA]</scope>
    <source>
        <strain evidence="12">JCM 13595</strain>
    </source>
</reference>